<evidence type="ECO:0000256" key="1">
    <source>
        <dbReference type="SAM" id="MobiDB-lite"/>
    </source>
</evidence>
<feature type="compositionally biased region" description="Basic and acidic residues" evidence="1">
    <location>
        <begin position="1"/>
        <end position="20"/>
    </location>
</feature>
<feature type="region of interest" description="Disordered" evidence="1">
    <location>
        <begin position="55"/>
        <end position="83"/>
    </location>
</feature>
<reference evidence="3" key="1">
    <citation type="submission" date="2021-01" db="EMBL/GenBank/DDBJ databases">
        <title>Caligus Genome Assembly.</title>
        <authorList>
            <person name="Gallardo-Escarate C."/>
        </authorList>
    </citation>
    <scope>NUCLEOTIDE SEQUENCE [LARGE SCALE GENOMIC DNA]</scope>
</reference>
<name>A0A7T8KL71_CALRO</name>
<dbReference type="Proteomes" id="UP000595437">
    <property type="component" value="Chromosome 2"/>
</dbReference>
<evidence type="ECO:0000313" key="3">
    <source>
        <dbReference type="Proteomes" id="UP000595437"/>
    </source>
</evidence>
<dbReference type="EMBL" id="CP045891">
    <property type="protein sequence ID" value="QQP57989.1"/>
    <property type="molecule type" value="Genomic_DNA"/>
</dbReference>
<keyword evidence="3" id="KW-1185">Reference proteome</keyword>
<accession>A0A7T8KL71</accession>
<feature type="region of interest" description="Disordered" evidence="1">
    <location>
        <begin position="1"/>
        <end position="33"/>
    </location>
</feature>
<protein>
    <submittedName>
        <fullName evidence="2">Uncharacterized protein</fullName>
    </submittedName>
</protein>
<evidence type="ECO:0000313" key="2">
    <source>
        <dbReference type="EMBL" id="QQP57989.1"/>
    </source>
</evidence>
<dbReference type="AlphaFoldDB" id="A0A7T8KL71"/>
<sequence>MIPEEEKQSPSKTLERRESIDMPVLDESTNDGAPARRMLFPSYRTTWSFQMKTVARAPLNSSRGPARRRSSSSKGHQYQGLGL</sequence>
<proteinExistence type="predicted"/>
<gene>
    <name evidence="2" type="ORF">FKW44_003163</name>
</gene>
<organism evidence="2 3">
    <name type="scientific">Caligus rogercresseyi</name>
    <name type="common">Sea louse</name>
    <dbReference type="NCBI Taxonomy" id="217165"/>
    <lineage>
        <taxon>Eukaryota</taxon>
        <taxon>Metazoa</taxon>
        <taxon>Ecdysozoa</taxon>
        <taxon>Arthropoda</taxon>
        <taxon>Crustacea</taxon>
        <taxon>Multicrustacea</taxon>
        <taxon>Hexanauplia</taxon>
        <taxon>Copepoda</taxon>
        <taxon>Siphonostomatoida</taxon>
        <taxon>Caligidae</taxon>
        <taxon>Caligus</taxon>
    </lineage>
</organism>